<dbReference type="RefSeq" id="WP_226394848.1">
    <property type="nucleotide sequence ID" value="NZ_JADCKL010000005.1"/>
</dbReference>
<dbReference type="InterPro" id="IPR025503">
    <property type="entry name" value="DUF4391"/>
</dbReference>
<dbReference type="Proteomes" id="UP000758652">
    <property type="component" value="Unassembled WGS sequence"/>
</dbReference>
<name>A0ABR9RJP7_9FIRM</name>
<proteinExistence type="predicted"/>
<evidence type="ECO:0000313" key="1">
    <source>
        <dbReference type="EMBL" id="MBE5063186.1"/>
    </source>
</evidence>
<sequence>MFNLPDEYRTDVDVMLKDFVPNDLKANDKKKIKDVIKSVRLDYQVAGEEIPSVNNEEYRCQVIQFYNIEVTNIKVANYLAAIYQELIKPLCVIHIYDAKDEVYSLAIKRLSQTDNTKIVVEQQVLTDKYMLGLPDINRDRLLAYMDYTKLKNKTDKVQAYKEWFYKAYMLIHEKSYKYTDKLLDGNNWYDSGRTARICQKYVELVASRGKLKAAVTNAERMKLNKKIKAETQELTDFLRF</sequence>
<dbReference type="Pfam" id="PF14335">
    <property type="entry name" value="DUF4391"/>
    <property type="match status" value="1"/>
</dbReference>
<comment type="caution">
    <text evidence="1">The sequence shown here is derived from an EMBL/GenBank/DDBJ whole genome shotgun (WGS) entry which is preliminary data.</text>
</comment>
<dbReference type="EMBL" id="JADCKL010000005">
    <property type="protein sequence ID" value="MBE5063186.1"/>
    <property type="molecule type" value="Genomic_DNA"/>
</dbReference>
<reference evidence="1 2" key="1">
    <citation type="submission" date="2020-10" db="EMBL/GenBank/DDBJ databases">
        <title>ChiBAC.</title>
        <authorList>
            <person name="Zenner C."/>
            <person name="Hitch T.C.A."/>
            <person name="Clavel T."/>
        </authorList>
    </citation>
    <scope>NUCLEOTIDE SEQUENCE [LARGE SCALE GENOMIC DNA]</scope>
    <source>
        <strain evidence="1 2">DSM 108991</strain>
    </source>
</reference>
<gene>
    <name evidence="1" type="ORF">INF30_07920</name>
</gene>
<organism evidence="1 2">
    <name type="scientific">Claveliimonas monacensis</name>
    <dbReference type="NCBI Taxonomy" id="2779351"/>
    <lineage>
        <taxon>Bacteria</taxon>
        <taxon>Bacillati</taxon>
        <taxon>Bacillota</taxon>
        <taxon>Clostridia</taxon>
        <taxon>Lachnospirales</taxon>
        <taxon>Lachnospiraceae</taxon>
        <taxon>Claveliimonas</taxon>
    </lineage>
</organism>
<protein>
    <submittedName>
        <fullName evidence="1">DUF4391 domain-containing protein</fullName>
    </submittedName>
</protein>
<keyword evidence="2" id="KW-1185">Reference proteome</keyword>
<accession>A0ABR9RJP7</accession>
<evidence type="ECO:0000313" key="2">
    <source>
        <dbReference type="Proteomes" id="UP000758652"/>
    </source>
</evidence>